<dbReference type="RefSeq" id="WP_130307803.1">
    <property type="nucleotide sequence ID" value="NZ_SHKN01000002.1"/>
</dbReference>
<dbReference type="OrthoDB" id="9799090at2"/>
<evidence type="ECO:0000256" key="1">
    <source>
        <dbReference type="SAM" id="Phobius"/>
    </source>
</evidence>
<organism evidence="3 4">
    <name type="scientific">Ancylomarina subtilis</name>
    <dbReference type="NCBI Taxonomy" id="1639035"/>
    <lineage>
        <taxon>Bacteria</taxon>
        <taxon>Pseudomonadati</taxon>
        <taxon>Bacteroidota</taxon>
        <taxon>Bacteroidia</taxon>
        <taxon>Marinilabiliales</taxon>
        <taxon>Marinifilaceae</taxon>
        <taxon>Ancylomarina</taxon>
    </lineage>
</organism>
<comment type="caution">
    <text evidence="3">The sequence shown here is derived from an EMBL/GenBank/DDBJ whole genome shotgun (WGS) entry which is preliminary data.</text>
</comment>
<dbReference type="Gene3D" id="1.10.287.70">
    <property type="match status" value="1"/>
</dbReference>
<dbReference type="InterPro" id="IPR013099">
    <property type="entry name" value="K_chnl_dom"/>
</dbReference>
<dbReference type="AlphaFoldDB" id="A0A4Q7V913"/>
<feature type="transmembrane region" description="Helical" evidence="1">
    <location>
        <begin position="115"/>
        <end position="139"/>
    </location>
</feature>
<protein>
    <submittedName>
        <fullName evidence="3">Ion channel</fullName>
    </submittedName>
</protein>
<feature type="transmembrane region" description="Helical" evidence="1">
    <location>
        <begin position="83"/>
        <end position="103"/>
    </location>
</feature>
<keyword evidence="1" id="KW-0812">Transmembrane</keyword>
<evidence type="ECO:0000313" key="3">
    <source>
        <dbReference type="EMBL" id="RZT93231.1"/>
    </source>
</evidence>
<evidence type="ECO:0000313" key="4">
    <source>
        <dbReference type="Proteomes" id="UP000293562"/>
    </source>
</evidence>
<feature type="transmembrane region" description="Helical" evidence="1">
    <location>
        <begin position="60"/>
        <end position="77"/>
    </location>
</feature>
<feature type="domain" description="Potassium channel" evidence="2">
    <location>
        <begin position="153"/>
        <end position="205"/>
    </location>
</feature>
<feature type="transmembrane region" description="Helical" evidence="1">
    <location>
        <begin position="159"/>
        <end position="176"/>
    </location>
</feature>
<accession>A0A4Q7V913</accession>
<dbReference type="Pfam" id="PF07885">
    <property type="entry name" value="Ion_trans_2"/>
    <property type="match status" value="1"/>
</dbReference>
<dbReference type="Proteomes" id="UP000293562">
    <property type="component" value="Unassembled WGS sequence"/>
</dbReference>
<evidence type="ECO:0000259" key="2">
    <source>
        <dbReference type="Pfam" id="PF07885"/>
    </source>
</evidence>
<proteinExistence type="predicted"/>
<keyword evidence="1" id="KW-1133">Transmembrane helix</keyword>
<feature type="transmembrane region" description="Helical" evidence="1">
    <location>
        <begin position="188"/>
        <end position="209"/>
    </location>
</feature>
<sequence>MKKILSKIPKGIYLLISIFLYIFVLPVIVAGAYKELIYAGFYSLILLSISSIIGEKKRWAQLAILFAVISIWLMYFIDEPSIRYFAFSFSILIFSTAVITMIGKIIRKTDIDINLIIETINGYLLIGVIISFINSTILWHNHQAIANANGTVLNNIGDIVYYSFVCMTTIGFGDIIPQSQFAKSISIFSAITGQFYVAIIMAFIIGKFLNSKYKN</sequence>
<dbReference type="EMBL" id="SHKN01000002">
    <property type="protein sequence ID" value="RZT93231.1"/>
    <property type="molecule type" value="Genomic_DNA"/>
</dbReference>
<gene>
    <name evidence="3" type="ORF">EV201_2383</name>
</gene>
<keyword evidence="4" id="KW-1185">Reference proteome</keyword>
<name>A0A4Q7V913_9BACT</name>
<feature type="transmembrane region" description="Helical" evidence="1">
    <location>
        <begin position="12"/>
        <end position="30"/>
    </location>
</feature>
<keyword evidence="1" id="KW-0472">Membrane</keyword>
<dbReference type="SUPFAM" id="SSF81324">
    <property type="entry name" value="Voltage-gated potassium channels"/>
    <property type="match status" value="1"/>
</dbReference>
<reference evidence="3 4" key="1">
    <citation type="submission" date="2019-02" db="EMBL/GenBank/DDBJ databases">
        <title>Genomic Encyclopedia of Type Strains, Phase IV (KMG-IV): sequencing the most valuable type-strain genomes for metagenomic binning, comparative biology and taxonomic classification.</title>
        <authorList>
            <person name="Goeker M."/>
        </authorList>
    </citation>
    <scope>NUCLEOTIDE SEQUENCE [LARGE SCALE GENOMIC DNA]</scope>
    <source>
        <strain evidence="3 4">DSM 28825</strain>
    </source>
</reference>